<keyword evidence="5 7" id="KW-1133">Transmembrane helix</keyword>
<evidence type="ECO:0000256" key="1">
    <source>
        <dbReference type="ARBA" id="ARBA00004651"/>
    </source>
</evidence>
<dbReference type="OrthoDB" id="8138334at2"/>
<feature type="transmembrane region" description="Helical" evidence="7">
    <location>
        <begin position="221"/>
        <end position="242"/>
    </location>
</feature>
<dbReference type="RefSeq" id="WP_129152598.1">
    <property type="nucleotide sequence ID" value="NZ_JBHSDO010000005.1"/>
</dbReference>
<evidence type="ECO:0000256" key="2">
    <source>
        <dbReference type="ARBA" id="ARBA00022448"/>
    </source>
</evidence>
<organism evidence="9 10">
    <name type="scientific">Achromobacter aloeverae</name>
    <dbReference type="NCBI Taxonomy" id="1750518"/>
    <lineage>
        <taxon>Bacteria</taxon>
        <taxon>Pseudomonadati</taxon>
        <taxon>Pseudomonadota</taxon>
        <taxon>Betaproteobacteria</taxon>
        <taxon>Burkholderiales</taxon>
        <taxon>Alcaligenaceae</taxon>
        <taxon>Achromobacter</taxon>
    </lineage>
</organism>
<feature type="transmembrane region" description="Helical" evidence="7">
    <location>
        <begin position="178"/>
        <end position="201"/>
    </location>
</feature>
<keyword evidence="3" id="KW-1003">Cell membrane</keyword>
<dbReference type="InterPro" id="IPR035906">
    <property type="entry name" value="MetI-like_sf"/>
</dbReference>
<reference evidence="9 10" key="1">
    <citation type="journal article" date="2017" name="Int. J. Syst. Evol. Microbiol.">
        <title>Achromobacter aloeverae sp. nov., isolated from the root of Aloe vera (L.) Burm.f.</title>
        <authorList>
            <person name="Kuncharoen N."/>
            <person name="Muramatsu Y."/>
            <person name="Shibata C."/>
            <person name="Kamakura Y."/>
            <person name="Nakagawa Y."/>
            <person name="Tanasupawat S."/>
        </authorList>
    </citation>
    <scope>NUCLEOTIDE SEQUENCE [LARGE SCALE GENOMIC DNA]</scope>
    <source>
        <strain evidence="9 10">AVA-1</strain>
    </source>
</reference>
<dbReference type="PROSITE" id="PS50928">
    <property type="entry name" value="ABC_TM1"/>
    <property type="match status" value="1"/>
</dbReference>
<sequence>MMERIKSVVYPLVLLGLLLALWTAAVKYWAVPNYVLPPLDGVLAALYRGYVQGAFWGDFGYTLASMSIGYAAGCSLAFVVGVLFAEFRSLERLLYPFVLGLQSMPKVALAPLILVWFGFGLESKVVMVALVCFFPMFVNTAVGLKATDPALIDLMRAFSASRWHILTRIKIPSAAGHIFAALQISIVLGLIGAVVAEFVSATQGLGYLINAATTTLDTSTMFAALISLAALGIGGSQLIKALHRRLVFWDRSLAARSLSE</sequence>
<dbReference type="SUPFAM" id="SSF161098">
    <property type="entry name" value="MetI-like"/>
    <property type="match status" value="1"/>
</dbReference>
<evidence type="ECO:0000313" key="9">
    <source>
        <dbReference type="EMBL" id="RXN85179.1"/>
    </source>
</evidence>
<evidence type="ECO:0000256" key="6">
    <source>
        <dbReference type="ARBA" id="ARBA00023136"/>
    </source>
</evidence>
<feature type="transmembrane region" description="Helical" evidence="7">
    <location>
        <begin position="97"/>
        <end position="119"/>
    </location>
</feature>
<keyword evidence="10" id="KW-1185">Reference proteome</keyword>
<evidence type="ECO:0000256" key="5">
    <source>
        <dbReference type="ARBA" id="ARBA00022989"/>
    </source>
</evidence>
<dbReference type="GO" id="GO:0005886">
    <property type="term" value="C:plasma membrane"/>
    <property type="evidence" value="ECO:0007669"/>
    <property type="project" value="UniProtKB-SubCell"/>
</dbReference>
<evidence type="ECO:0000256" key="7">
    <source>
        <dbReference type="RuleBase" id="RU363032"/>
    </source>
</evidence>
<dbReference type="Gene3D" id="1.10.3720.10">
    <property type="entry name" value="MetI-like"/>
    <property type="match status" value="1"/>
</dbReference>
<evidence type="ECO:0000256" key="3">
    <source>
        <dbReference type="ARBA" id="ARBA00022475"/>
    </source>
</evidence>
<evidence type="ECO:0000259" key="8">
    <source>
        <dbReference type="PROSITE" id="PS50928"/>
    </source>
</evidence>
<keyword evidence="2 7" id="KW-0813">Transport</keyword>
<dbReference type="PANTHER" id="PTHR30151">
    <property type="entry name" value="ALKANE SULFONATE ABC TRANSPORTER-RELATED, MEMBRANE SUBUNIT"/>
    <property type="match status" value="1"/>
</dbReference>
<dbReference type="Proteomes" id="UP000290849">
    <property type="component" value="Unassembled WGS sequence"/>
</dbReference>
<dbReference type="InterPro" id="IPR000515">
    <property type="entry name" value="MetI-like"/>
</dbReference>
<feature type="transmembrane region" description="Helical" evidence="7">
    <location>
        <begin position="125"/>
        <end position="146"/>
    </location>
</feature>
<name>A0A4Q1HF00_9BURK</name>
<dbReference type="Pfam" id="PF00528">
    <property type="entry name" value="BPD_transp_1"/>
    <property type="match status" value="1"/>
</dbReference>
<evidence type="ECO:0000256" key="4">
    <source>
        <dbReference type="ARBA" id="ARBA00022692"/>
    </source>
</evidence>
<dbReference type="EMBL" id="PYAL01000007">
    <property type="protein sequence ID" value="RXN85179.1"/>
    <property type="molecule type" value="Genomic_DNA"/>
</dbReference>
<accession>A0A4Q1HF00</accession>
<comment type="similarity">
    <text evidence="7">Belongs to the binding-protein-dependent transport system permease family.</text>
</comment>
<feature type="transmembrane region" description="Helical" evidence="7">
    <location>
        <begin position="12"/>
        <end position="30"/>
    </location>
</feature>
<dbReference type="GO" id="GO:0055085">
    <property type="term" value="P:transmembrane transport"/>
    <property type="evidence" value="ECO:0007669"/>
    <property type="project" value="InterPro"/>
</dbReference>
<protein>
    <submittedName>
        <fullName evidence="9">ABC transporter permease</fullName>
    </submittedName>
</protein>
<dbReference type="CDD" id="cd06261">
    <property type="entry name" value="TM_PBP2"/>
    <property type="match status" value="1"/>
</dbReference>
<gene>
    <name evidence="9" type="ORF">C7R54_22010</name>
</gene>
<feature type="transmembrane region" description="Helical" evidence="7">
    <location>
        <begin position="59"/>
        <end position="85"/>
    </location>
</feature>
<dbReference type="AlphaFoldDB" id="A0A4Q1HF00"/>
<proteinExistence type="inferred from homology"/>
<feature type="domain" description="ABC transmembrane type-1" evidence="8">
    <location>
        <begin position="55"/>
        <end position="239"/>
    </location>
</feature>
<comment type="subcellular location">
    <subcellularLocation>
        <location evidence="1 7">Cell membrane</location>
        <topology evidence="1 7">Multi-pass membrane protein</topology>
    </subcellularLocation>
</comment>
<comment type="caution">
    <text evidence="9">The sequence shown here is derived from an EMBL/GenBank/DDBJ whole genome shotgun (WGS) entry which is preliminary data.</text>
</comment>
<evidence type="ECO:0000313" key="10">
    <source>
        <dbReference type="Proteomes" id="UP000290849"/>
    </source>
</evidence>
<keyword evidence="4 7" id="KW-0812">Transmembrane</keyword>
<dbReference type="PANTHER" id="PTHR30151:SF20">
    <property type="entry name" value="ABC TRANSPORTER PERMEASE PROTEIN HI_0355-RELATED"/>
    <property type="match status" value="1"/>
</dbReference>
<keyword evidence="6 7" id="KW-0472">Membrane</keyword>